<dbReference type="PANTHER" id="PTHR30046:SF2">
    <property type="entry name" value="YOP PROTEINS TRANSLOCATION LIPOPROTEIN J"/>
    <property type="match status" value="1"/>
</dbReference>
<feature type="compositionally biased region" description="Basic and acidic residues" evidence="9">
    <location>
        <begin position="279"/>
        <end position="292"/>
    </location>
</feature>
<proteinExistence type="inferred from homology"/>
<dbReference type="NCBIfam" id="TIGR02544">
    <property type="entry name" value="III_secr_YscJ"/>
    <property type="match status" value="1"/>
</dbReference>
<sequence>MISAFRSFFSMRLIAVLCAALALAGCKTSLYSGLAENEANVIVALLSENGISASKELDSRSGEATILVEEADFSRAVSLLELHGLPQRDYATMEKIFSGGGLVASPIEENARLNYAITQELSRTIAELDGILSARVHIVLPNEESKGSLRNTPQNKVRTSASVVIRRRENLDLEDLLPRLKHMVSNSVEGLEYGDVAVVDFPVPDTAMETRPMRAALPSNSTAGDLTTLAMGAGIGTLFTTLVLLALWQFKLLRFGFAQPHDAAPSDDIYASEMPTKSPPDRKLVRLEDMAK</sequence>
<protein>
    <recommendedName>
        <fullName evidence="8">Lipoprotein</fullName>
    </recommendedName>
</protein>
<evidence type="ECO:0000313" key="11">
    <source>
        <dbReference type="EMBL" id="KMW56369.1"/>
    </source>
</evidence>
<dbReference type="InterPro" id="IPR006182">
    <property type="entry name" value="FliF_N_dom"/>
</dbReference>
<dbReference type="InterPro" id="IPR043427">
    <property type="entry name" value="YscJ/FliF"/>
</dbReference>
<accession>A0A0J9E3G9</accession>
<dbReference type="Pfam" id="PF01514">
    <property type="entry name" value="YscJ_FliF"/>
    <property type="match status" value="1"/>
</dbReference>
<dbReference type="STRING" id="1675527.AIOL_001321"/>
<dbReference type="GO" id="GO:0009306">
    <property type="term" value="P:protein secretion"/>
    <property type="evidence" value="ECO:0007669"/>
    <property type="project" value="InterPro"/>
</dbReference>
<keyword evidence="8" id="KW-0812">Transmembrane</keyword>
<keyword evidence="4 8" id="KW-0472">Membrane</keyword>
<feature type="domain" description="Flagellar M-ring N-terminal" evidence="10">
    <location>
        <begin position="29"/>
        <end position="200"/>
    </location>
</feature>
<dbReference type="RefSeq" id="WP_049642266.1">
    <property type="nucleotide sequence ID" value="NZ_LFTY01000002.1"/>
</dbReference>
<keyword evidence="3 8" id="KW-0732">Signal</keyword>
<evidence type="ECO:0000313" key="12">
    <source>
        <dbReference type="Proteomes" id="UP000037178"/>
    </source>
</evidence>
<keyword evidence="12" id="KW-1185">Reference proteome</keyword>
<comment type="similarity">
    <text evidence="2 8">Belongs to the YscJ lipoprotein family.</text>
</comment>
<keyword evidence="6 8" id="KW-0998">Cell outer membrane</keyword>
<dbReference type="EMBL" id="LFTY01000002">
    <property type="protein sequence ID" value="KMW56369.1"/>
    <property type="molecule type" value="Genomic_DNA"/>
</dbReference>
<dbReference type="PRINTS" id="PR01338">
    <property type="entry name" value="TYPE3OMKPROT"/>
</dbReference>
<dbReference type="PROSITE" id="PS51257">
    <property type="entry name" value="PROKAR_LIPOPROTEIN"/>
    <property type="match status" value="1"/>
</dbReference>
<dbReference type="PATRIC" id="fig|1675527.3.peg.1405"/>
<dbReference type="Gene3D" id="3.30.70.1530">
    <property type="entry name" value="Hypothetical protein rpa1041"/>
    <property type="match status" value="1"/>
</dbReference>
<evidence type="ECO:0000256" key="2">
    <source>
        <dbReference type="ARBA" id="ARBA00009509"/>
    </source>
</evidence>
<comment type="subcellular location">
    <subcellularLocation>
        <location evidence="1">Cell outer membrane</location>
        <topology evidence="1">Lipid-anchor</topology>
    </subcellularLocation>
</comment>
<dbReference type="AlphaFoldDB" id="A0A0J9E3G9"/>
<dbReference type="InterPro" id="IPR045851">
    <property type="entry name" value="AMP-bd_C_sf"/>
</dbReference>
<feature type="region of interest" description="Disordered" evidence="9">
    <location>
        <begin position="266"/>
        <end position="292"/>
    </location>
</feature>
<dbReference type="PANTHER" id="PTHR30046">
    <property type="entry name" value="FLAGELLAR M-RING PROTEIN"/>
    <property type="match status" value="1"/>
</dbReference>
<evidence type="ECO:0000256" key="4">
    <source>
        <dbReference type="ARBA" id="ARBA00023136"/>
    </source>
</evidence>
<feature type="chain" id="PRO_5011018433" description="Lipoprotein" evidence="8">
    <location>
        <begin position="25"/>
        <end position="292"/>
    </location>
</feature>
<keyword evidence="5 8" id="KW-0564">Palmitate</keyword>
<evidence type="ECO:0000259" key="10">
    <source>
        <dbReference type="Pfam" id="PF01514"/>
    </source>
</evidence>
<evidence type="ECO:0000256" key="8">
    <source>
        <dbReference type="RuleBase" id="RU364102"/>
    </source>
</evidence>
<evidence type="ECO:0000256" key="3">
    <source>
        <dbReference type="ARBA" id="ARBA00022729"/>
    </source>
</evidence>
<feature type="transmembrane region" description="Helical" evidence="8">
    <location>
        <begin position="229"/>
        <end position="248"/>
    </location>
</feature>
<keyword evidence="8" id="KW-1133">Transmembrane helix</keyword>
<evidence type="ECO:0000256" key="7">
    <source>
        <dbReference type="ARBA" id="ARBA00023288"/>
    </source>
</evidence>
<dbReference type="InterPro" id="IPR003282">
    <property type="entry name" value="T3SS_SctJ"/>
</dbReference>
<dbReference type="OrthoDB" id="9807026at2"/>
<reference evidence="11 12" key="1">
    <citation type="submission" date="2015-06" db="EMBL/GenBank/DDBJ databases">
        <title>Draft genome sequence of an Alphaproteobacteria species associated to the Mediterranean sponge Oscarella lobularis.</title>
        <authorList>
            <person name="Jourda C."/>
            <person name="Santini S."/>
            <person name="Claverie J.-M."/>
        </authorList>
    </citation>
    <scope>NUCLEOTIDE SEQUENCE [LARGE SCALE GENOMIC DNA]</scope>
    <source>
        <strain evidence="11">IGS</strain>
    </source>
</reference>
<evidence type="ECO:0000256" key="1">
    <source>
        <dbReference type="ARBA" id="ARBA00004459"/>
    </source>
</evidence>
<keyword evidence="7 8" id="KW-0449">Lipoprotein</keyword>
<gene>
    <name evidence="11" type="ORF">AIOL_001321</name>
</gene>
<feature type="signal peptide" evidence="8">
    <location>
        <begin position="1"/>
        <end position="24"/>
    </location>
</feature>
<evidence type="ECO:0000256" key="9">
    <source>
        <dbReference type="SAM" id="MobiDB-lite"/>
    </source>
</evidence>
<dbReference type="Proteomes" id="UP000037178">
    <property type="component" value="Unassembled WGS sequence"/>
</dbReference>
<name>A0A0J9E3G9_9RHOB</name>
<evidence type="ECO:0000256" key="6">
    <source>
        <dbReference type="ARBA" id="ARBA00023237"/>
    </source>
</evidence>
<organism evidence="11 12">
    <name type="scientific">Candidatus Rhodobacter oscarellae</name>
    <dbReference type="NCBI Taxonomy" id="1675527"/>
    <lineage>
        <taxon>Bacteria</taxon>
        <taxon>Pseudomonadati</taxon>
        <taxon>Pseudomonadota</taxon>
        <taxon>Alphaproteobacteria</taxon>
        <taxon>Rhodobacterales</taxon>
        <taxon>Rhodobacter group</taxon>
        <taxon>Rhodobacter</taxon>
    </lineage>
</organism>
<evidence type="ECO:0000256" key="5">
    <source>
        <dbReference type="ARBA" id="ARBA00023139"/>
    </source>
</evidence>
<dbReference type="GO" id="GO:0009279">
    <property type="term" value="C:cell outer membrane"/>
    <property type="evidence" value="ECO:0007669"/>
    <property type="project" value="UniProtKB-SubCell"/>
</dbReference>
<dbReference type="Gene3D" id="3.30.300.30">
    <property type="match status" value="1"/>
</dbReference>
<comment type="caution">
    <text evidence="11">The sequence shown here is derived from an EMBL/GenBank/DDBJ whole genome shotgun (WGS) entry which is preliminary data.</text>
</comment>